<accession>A0A0F9NB67</accession>
<comment type="caution">
    <text evidence="6">The sequence shown here is derived from an EMBL/GenBank/DDBJ whole genome shotgun (WGS) entry which is preliminary data.</text>
</comment>
<dbReference type="GO" id="GO:0005524">
    <property type="term" value="F:ATP binding"/>
    <property type="evidence" value="ECO:0007669"/>
    <property type="project" value="UniProtKB-KW"/>
</dbReference>
<dbReference type="PROSITE" id="PS51194">
    <property type="entry name" value="HELICASE_CTER"/>
    <property type="match status" value="1"/>
</dbReference>
<evidence type="ECO:0000256" key="1">
    <source>
        <dbReference type="ARBA" id="ARBA00022741"/>
    </source>
</evidence>
<dbReference type="InterPro" id="IPR001650">
    <property type="entry name" value="Helicase_C-like"/>
</dbReference>
<evidence type="ECO:0000256" key="2">
    <source>
        <dbReference type="ARBA" id="ARBA00022801"/>
    </source>
</evidence>
<dbReference type="CDD" id="cd18787">
    <property type="entry name" value="SF2_C_DEAD"/>
    <property type="match status" value="1"/>
</dbReference>
<dbReference type="SMART" id="SM00490">
    <property type="entry name" value="HELICc"/>
    <property type="match status" value="1"/>
</dbReference>
<dbReference type="PANTHER" id="PTHR47959:SF13">
    <property type="entry name" value="ATP-DEPENDENT RNA HELICASE RHLE"/>
    <property type="match status" value="1"/>
</dbReference>
<dbReference type="InterPro" id="IPR050079">
    <property type="entry name" value="DEAD_box_RNA_helicase"/>
</dbReference>
<reference evidence="6" key="1">
    <citation type="journal article" date="2015" name="Nature">
        <title>Complex archaea that bridge the gap between prokaryotes and eukaryotes.</title>
        <authorList>
            <person name="Spang A."/>
            <person name="Saw J.H."/>
            <person name="Jorgensen S.L."/>
            <person name="Zaremba-Niedzwiedzka K."/>
            <person name="Martijn J."/>
            <person name="Lind A.E."/>
            <person name="van Eijk R."/>
            <person name="Schleper C."/>
            <person name="Guy L."/>
            <person name="Ettema T.J."/>
        </authorList>
    </citation>
    <scope>NUCLEOTIDE SEQUENCE</scope>
</reference>
<gene>
    <name evidence="6" type="ORF">LCGC14_0988380</name>
</gene>
<protein>
    <recommendedName>
        <fullName evidence="5">Helicase C-terminal domain-containing protein</fullName>
    </recommendedName>
</protein>
<dbReference type="AlphaFoldDB" id="A0A0F9NB67"/>
<dbReference type="EMBL" id="LAZR01003734">
    <property type="protein sequence ID" value="KKN15214.1"/>
    <property type="molecule type" value="Genomic_DNA"/>
</dbReference>
<keyword evidence="3" id="KW-0347">Helicase</keyword>
<feature type="non-terminal residue" evidence="6">
    <location>
        <position position="1"/>
    </location>
</feature>
<organism evidence="6">
    <name type="scientific">marine sediment metagenome</name>
    <dbReference type="NCBI Taxonomy" id="412755"/>
    <lineage>
        <taxon>unclassified sequences</taxon>
        <taxon>metagenomes</taxon>
        <taxon>ecological metagenomes</taxon>
    </lineage>
</organism>
<dbReference type="GO" id="GO:0016787">
    <property type="term" value="F:hydrolase activity"/>
    <property type="evidence" value="ECO:0007669"/>
    <property type="project" value="UniProtKB-KW"/>
</dbReference>
<dbReference type="InterPro" id="IPR027417">
    <property type="entry name" value="P-loop_NTPase"/>
</dbReference>
<dbReference type="Gene3D" id="3.40.50.300">
    <property type="entry name" value="P-loop containing nucleotide triphosphate hydrolases"/>
    <property type="match status" value="1"/>
</dbReference>
<dbReference type="PANTHER" id="PTHR47959">
    <property type="entry name" value="ATP-DEPENDENT RNA HELICASE RHLE-RELATED"/>
    <property type="match status" value="1"/>
</dbReference>
<dbReference type="GO" id="GO:0005829">
    <property type="term" value="C:cytosol"/>
    <property type="evidence" value="ECO:0007669"/>
    <property type="project" value="TreeGrafter"/>
</dbReference>
<evidence type="ECO:0000256" key="4">
    <source>
        <dbReference type="ARBA" id="ARBA00022840"/>
    </source>
</evidence>
<keyword evidence="2" id="KW-0378">Hydrolase</keyword>
<proteinExistence type="predicted"/>
<evidence type="ECO:0000313" key="6">
    <source>
        <dbReference type="EMBL" id="KKN15214.1"/>
    </source>
</evidence>
<name>A0A0F9NB67_9ZZZZ</name>
<dbReference type="Pfam" id="PF00271">
    <property type="entry name" value="Helicase_C"/>
    <property type="match status" value="1"/>
</dbReference>
<feature type="domain" description="Helicase C-terminal" evidence="5">
    <location>
        <begin position="1"/>
        <end position="99"/>
    </location>
</feature>
<sequence>RQNALKSFRTGKSRVLVATDVASRGIDVDNISHVIQFDLPDVPETYLHRIGRTARAGAGGTAYVFCEESQKKELKEIERLIRMRVKIIQNHPYKIRRVVTHNRKY</sequence>
<dbReference type="GO" id="GO:0003724">
    <property type="term" value="F:RNA helicase activity"/>
    <property type="evidence" value="ECO:0007669"/>
    <property type="project" value="TreeGrafter"/>
</dbReference>
<evidence type="ECO:0000256" key="3">
    <source>
        <dbReference type="ARBA" id="ARBA00022806"/>
    </source>
</evidence>
<dbReference type="SUPFAM" id="SSF52540">
    <property type="entry name" value="P-loop containing nucleoside triphosphate hydrolases"/>
    <property type="match status" value="1"/>
</dbReference>
<evidence type="ECO:0000259" key="5">
    <source>
        <dbReference type="PROSITE" id="PS51194"/>
    </source>
</evidence>
<keyword evidence="4" id="KW-0067">ATP-binding</keyword>
<keyword evidence="1" id="KW-0547">Nucleotide-binding</keyword>